<feature type="compositionally biased region" description="Polar residues" evidence="1">
    <location>
        <begin position="115"/>
        <end position="141"/>
    </location>
</feature>
<name>F4PHH5_CACFS</name>
<dbReference type="AlphaFoldDB" id="F4PHH5"/>
<feature type="compositionally biased region" description="Low complexity" evidence="1">
    <location>
        <begin position="374"/>
        <end position="396"/>
    </location>
</feature>
<keyword evidence="3" id="KW-1185">Reference proteome</keyword>
<dbReference type="Proteomes" id="UP000007797">
    <property type="component" value="Unassembled WGS sequence"/>
</dbReference>
<feature type="region of interest" description="Disordered" evidence="1">
    <location>
        <begin position="284"/>
        <end position="326"/>
    </location>
</feature>
<evidence type="ECO:0000313" key="3">
    <source>
        <dbReference type="Proteomes" id="UP000007797"/>
    </source>
</evidence>
<feature type="region of interest" description="Disordered" evidence="1">
    <location>
        <begin position="70"/>
        <end position="169"/>
    </location>
</feature>
<feature type="region of interest" description="Disordered" evidence="1">
    <location>
        <begin position="213"/>
        <end position="242"/>
    </location>
</feature>
<gene>
    <name evidence="2" type="ORF">DFA_03407</name>
</gene>
<feature type="compositionally biased region" description="Low complexity" evidence="1">
    <location>
        <begin position="24"/>
        <end position="50"/>
    </location>
</feature>
<feature type="region of interest" description="Disordered" evidence="1">
    <location>
        <begin position="344"/>
        <end position="453"/>
    </location>
</feature>
<protein>
    <submittedName>
        <fullName evidence="2">Uncharacterized protein</fullName>
    </submittedName>
</protein>
<feature type="compositionally biased region" description="Low complexity" evidence="1">
    <location>
        <begin position="285"/>
        <end position="324"/>
    </location>
</feature>
<feature type="compositionally biased region" description="Low complexity" evidence="1">
    <location>
        <begin position="405"/>
        <end position="421"/>
    </location>
</feature>
<dbReference type="RefSeq" id="XP_004363010.1">
    <property type="nucleotide sequence ID" value="XM_004362953.1"/>
</dbReference>
<feature type="region of interest" description="Disordered" evidence="1">
    <location>
        <begin position="1"/>
        <end position="50"/>
    </location>
</feature>
<accession>F4PHH5</accession>
<dbReference type="GeneID" id="14876755"/>
<evidence type="ECO:0000313" key="2">
    <source>
        <dbReference type="EMBL" id="EGG25159.1"/>
    </source>
</evidence>
<dbReference type="KEGG" id="dfa:DFA_03407"/>
<organism evidence="2 3">
    <name type="scientific">Cavenderia fasciculata</name>
    <name type="common">Slime mold</name>
    <name type="synonym">Dictyostelium fasciculatum</name>
    <dbReference type="NCBI Taxonomy" id="261658"/>
    <lineage>
        <taxon>Eukaryota</taxon>
        <taxon>Amoebozoa</taxon>
        <taxon>Evosea</taxon>
        <taxon>Eumycetozoa</taxon>
        <taxon>Dictyostelia</taxon>
        <taxon>Acytosteliales</taxon>
        <taxon>Cavenderiaceae</taxon>
        <taxon>Cavenderia</taxon>
    </lineage>
</organism>
<feature type="compositionally biased region" description="Polar residues" evidence="1">
    <location>
        <begin position="1"/>
        <end position="15"/>
    </location>
</feature>
<evidence type="ECO:0000256" key="1">
    <source>
        <dbReference type="SAM" id="MobiDB-lite"/>
    </source>
</evidence>
<sequence>MQSTKMIFNSYNNKQSNPPPPHSPTNRPIIPILPNNNQFHPTNITNNNGQTYNNNNNIFPIPSPNHKPVNIMVNPFQSPPINSINSTDSTPSMSPKRETSPLPHRNPVAPPPSPSMNHVNSLHPHSQNHRNLSQSCPNTPTLIPYPLSPPLTPALHPNTSTTNNGKKENHPCTLKSCRMYMLSHSKDLFESGMDHFRQNGYWKLKQDNDPWEMKKEKVSRKSSIPGRGEKRKKIKESSNNESWDLEIPSHQLHCEKEKLLHSVEDLKTLLHHFNGLIEKHKSLVNHNNNNNNHSNNELLPSPLSSSPSKKTTTTTTTGKTTSGEEWNHLVATYHQIEETFDKLNSMDNCEGDGGGGGSPKQYSQQSCSPLNLATPTMGPMPSSSSISGDSQTSTISVFSSPPPSQLSLESVCSSSSSSSSSPPTFQPPKLLPSIQHQQSKSSMSITALIQDRN</sequence>
<feature type="compositionally biased region" description="Polar residues" evidence="1">
    <location>
        <begin position="360"/>
        <end position="373"/>
    </location>
</feature>
<dbReference type="EMBL" id="GL883006">
    <property type="protein sequence ID" value="EGG25159.1"/>
    <property type="molecule type" value="Genomic_DNA"/>
</dbReference>
<feature type="compositionally biased region" description="Polar residues" evidence="1">
    <location>
        <begin position="75"/>
        <end position="93"/>
    </location>
</feature>
<feature type="compositionally biased region" description="Polar residues" evidence="1">
    <location>
        <begin position="434"/>
        <end position="447"/>
    </location>
</feature>
<proteinExistence type="predicted"/>
<reference evidence="3" key="1">
    <citation type="journal article" date="2011" name="Genome Res.">
        <title>Phylogeny-wide analysis of social amoeba genomes highlights ancient origins for complex intercellular communication.</title>
        <authorList>
            <person name="Heidel A.J."/>
            <person name="Lawal H.M."/>
            <person name="Felder M."/>
            <person name="Schilde C."/>
            <person name="Helps N.R."/>
            <person name="Tunggal B."/>
            <person name="Rivero F."/>
            <person name="John U."/>
            <person name="Schleicher M."/>
            <person name="Eichinger L."/>
            <person name="Platzer M."/>
            <person name="Noegel A.A."/>
            <person name="Schaap P."/>
            <person name="Gloeckner G."/>
        </authorList>
    </citation>
    <scope>NUCLEOTIDE SEQUENCE [LARGE SCALE GENOMIC DNA]</scope>
    <source>
        <strain evidence="3">SH3</strain>
    </source>
</reference>